<protein>
    <submittedName>
        <fullName evidence="1">Uncharacterized protein</fullName>
    </submittedName>
</protein>
<organism evidence="1 2">
    <name type="scientific">Pseudoalteromonas luteoviolacea DSM 6061</name>
    <dbReference type="NCBI Taxonomy" id="1365250"/>
    <lineage>
        <taxon>Bacteria</taxon>
        <taxon>Pseudomonadati</taxon>
        <taxon>Pseudomonadota</taxon>
        <taxon>Gammaproteobacteria</taxon>
        <taxon>Alteromonadales</taxon>
        <taxon>Pseudoalteromonadaceae</taxon>
        <taxon>Pseudoalteromonas</taxon>
    </lineage>
</organism>
<sequence>MKLLLKKNKLKNLSNSYALKNMHTPKIAGGFDLTVGENCRSRKCRISEEVCPISEVGDCHTQDINCLVTRLTCKC</sequence>
<accession>A0A166YIV1</accession>
<evidence type="ECO:0000313" key="2">
    <source>
        <dbReference type="Proteomes" id="UP000076643"/>
    </source>
</evidence>
<gene>
    <name evidence="1" type="ORF">N475_10095</name>
</gene>
<dbReference type="RefSeq" id="WP_063355343.1">
    <property type="nucleotide sequence ID" value="NZ_AQHB01000014.1"/>
</dbReference>
<evidence type="ECO:0000313" key="1">
    <source>
        <dbReference type="EMBL" id="KZN42672.1"/>
    </source>
</evidence>
<keyword evidence="2" id="KW-1185">Reference proteome</keyword>
<proteinExistence type="predicted"/>
<dbReference type="Proteomes" id="UP000076643">
    <property type="component" value="Unassembled WGS sequence"/>
</dbReference>
<dbReference type="EMBL" id="AUYB01000082">
    <property type="protein sequence ID" value="KZN42672.1"/>
    <property type="molecule type" value="Genomic_DNA"/>
</dbReference>
<reference evidence="1 2" key="1">
    <citation type="submission" date="2013-07" db="EMBL/GenBank/DDBJ databases">
        <title>Comparative Genomic and Metabolomic Analysis of Twelve Strains of Pseudoalteromonas luteoviolacea.</title>
        <authorList>
            <person name="Vynne N.G."/>
            <person name="Mansson M."/>
            <person name="Gram L."/>
        </authorList>
    </citation>
    <scope>NUCLEOTIDE SEQUENCE [LARGE SCALE GENOMIC DNA]</scope>
    <source>
        <strain evidence="1 2">DSM 6061</strain>
    </source>
</reference>
<dbReference type="AlphaFoldDB" id="A0A166YIV1"/>
<dbReference type="PATRIC" id="fig|1365250.3.peg.1094"/>
<dbReference type="GeneID" id="57360962"/>
<name>A0A166YIV1_9GAMM</name>
<comment type="caution">
    <text evidence="1">The sequence shown here is derived from an EMBL/GenBank/DDBJ whole genome shotgun (WGS) entry which is preliminary data.</text>
</comment>